<sequence length="141" mass="15272">MTPRNADEADSSQTTTMSVQCSMHMGRCSISTWTPLHSVASPQRTIPNPNPNPNPNPETPNLKPQQTHPHQLRNMQLESNQTVPSRTRTRNQYDSAKSCPPACPSCSASANSAICHCTVSDDACASMETRVTELPAASQPL</sequence>
<dbReference type="EMBL" id="JAMKOV010000002">
    <property type="protein sequence ID" value="KAI8042352.1"/>
    <property type="molecule type" value="Genomic_DNA"/>
</dbReference>
<protein>
    <submittedName>
        <fullName evidence="2">Uncharacterized protein</fullName>
    </submittedName>
</protein>
<evidence type="ECO:0000313" key="3">
    <source>
        <dbReference type="Proteomes" id="UP001059596"/>
    </source>
</evidence>
<dbReference type="Proteomes" id="UP001059596">
    <property type="component" value="Unassembled WGS sequence"/>
</dbReference>
<evidence type="ECO:0000256" key="1">
    <source>
        <dbReference type="SAM" id="MobiDB-lite"/>
    </source>
</evidence>
<reference evidence="2" key="1">
    <citation type="journal article" date="2023" name="Genome Biol. Evol.">
        <title>Long-read-based Genome Assembly of Drosophila gunungcola Reveals Fewer Chemosensory Genes in Flower-breeding Species.</title>
        <authorList>
            <person name="Negi A."/>
            <person name="Liao B.Y."/>
            <person name="Yeh S.D."/>
        </authorList>
    </citation>
    <scope>NUCLEOTIDE SEQUENCE</scope>
    <source>
        <strain evidence="2">Sukarami</strain>
    </source>
</reference>
<keyword evidence="3" id="KW-1185">Reference proteome</keyword>
<gene>
    <name evidence="2" type="ORF">M5D96_003664</name>
</gene>
<feature type="compositionally biased region" description="Pro residues" evidence="1">
    <location>
        <begin position="48"/>
        <end position="58"/>
    </location>
</feature>
<dbReference type="AlphaFoldDB" id="A0A9Q0BRW5"/>
<organism evidence="2 3">
    <name type="scientific">Drosophila gunungcola</name>
    <name type="common">fruit fly</name>
    <dbReference type="NCBI Taxonomy" id="103775"/>
    <lineage>
        <taxon>Eukaryota</taxon>
        <taxon>Metazoa</taxon>
        <taxon>Ecdysozoa</taxon>
        <taxon>Arthropoda</taxon>
        <taxon>Hexapoda</taxon>
        <taxon>Insecta</taxon>
        <taxon>Pterygota</taxon>
        <taxon>Neoptera</taxon>
        <taxon>Endopterygota</taxon>
        <taxon>Diptera</taxon>
        <taxon>Brachycera</taxon>
        <taxon>Muscomorpha</taxon>
        <taxon>Ephydroidea</taxon>
        <taxon>Drosophilidae</taxon>
        <taxon>Drosophila</taxon>
        <taxon>Sophophora</taxon>
    </lineage>
</organism>
<name>A0A9Q0BRW5_9MUSC</name>
<proteinExistence type="predicted"/>
<feature type="compositionally biased region" description="Polar residues" evidence="1">
    <location>
        <begin position="35"/>
        <end position="46"/>
    </location>
</feature>
<feature type="compositionally biased region" description="Polar residues" evidence="1">
    <location>
        <begin position="62"/>
        <end position="94"/>
    </location>
</feature>
<evidence type="ECO:0000313" key="2">
    <source>
        <dbReference type="EMBL" id="KAI8042352.1"/>
    </source>
</evidence>
<accession>A0A9Q0BRW5</accession>
<comment type="caution">
    <text evidence="2">The sequence shown here is derived from an EMBL/GenBank/DDBJ whole genome shotgun (WGS) entry which is preliminary data.</text>
</comment>
<feature type="region of interest" description="Disordered" evidence="1">
    <location>
        <begin position="35"/>
        <end position="94"/>
    </location>
</feature>